<dbReference type="EMBL" id="KV453915">
    <property type="protein sequence ID" value="ODV77213.1"/>
    <property type="molecule type" value="Genomic_DNA"/>
</dbReference>
<accession>A0A1E4SCJ3</accession>
<dbReference type="GeneID" id="30985985"/>
<name>A0A1E4SCJ3_9ASCO</name>
<proteinExistence type="predicted"/>
<sequence>MLHVCSTGSTDKEVLSEQVLAKSLLRTTTELLEQDQASRTDIQSVDTSPIRHYDSVGCLRYEMRDKERWHTIHIIRVVNDGFKVTSG</sequence>
<evidence type="ECO:0000313" key="2">
    <source>
        <dbReference type="Proteomes" id="UP000094285"/>
    </source>
</evidence>
<gene>
    <name evidence="1" type="ORF">CANTADRAFT_91683</name>
</gene>
<dbReference type="AlphaFoldDB" id="A0A1E4SCJ3"/>
<dbReference type="Proteomes" id="UP000094285">
    <property type="component" value="Unassembled WGS sequence"/>
</dbReference>
<protein>
    <submittedName>
        <fullName evidence="1">Uncharacterized protein</fullName>
    </submittedName>
</protein>
<dbReference type="RefSeq" id="XP_020062335.1">
    <property type="nucleotide sequence ID" value="XM_020211849.1"/>
</dbReference>
<evidence type="ECO:0000313" key="1">
    <source>
        <dbReference type="EMBL" id="ODV77213.1"/>
    </source>
</evidence>
<reference evidence="2" key="1">
    <citation type="submission" date="2016-05" db="EMBL/GenBank/DDBJ databases">
        <title>Comparative genomics of biotechnologically important yeasts.</title>
        <authorList>
            <consortium name="DOE Joint Genome Institute"/>
            <person name="Riley R."/>
            <person name="Haridas S."/>
            <person name="Wolfe K.H."/>
            <person name="Lopes M.R."/>
            <person name="Hittinger C.T."/>
            <person name="Goker M."/>
            <person name="Salamov A."/>
            <person name="Wisecaver J."/>
            <person name="Long T.M."/>
            <person name="Aerts A.L."/>
            <person name="Barry K."/>
            <person name="Choi C."/>
            <person name="Clum A."/>
            <person name="Coughlan A.Y."/>
            <person name="Deshpande S."/>
            <person name="Douglass A.P."/>
            <person name="Hanson S.J."/>
            <person name="Klenk H.-P."/>
            <person name="Labutti K."/>
            <person name="Lapidus A."/>
            <person name="Lindquist E."/>
            <person name="Lipzen A."/>
            <person name="Meier-Kolthoff J.P."/>
            <person name="Ohm R.A."/>
            <person name="Otillar R.P."/>
            <person name="Pangilinan J."/>
            <person name="Peng Y."/>
            <person name="Rokas A."/>
            <person name="Rosa C.A."/>
            <person name="Scheuner C."/>
            <person name="Sibirny A.A."/>
            <person name="Slot J.C."/>
            <person name="Stielow J.B."/>
            <person name="Sun H."/>
            <person name="Kurtzman C.P."/>
            <person name="Blackwell M."/>
            <person name="Grigoriev I.V."/>
            <person name="Jeffries T.W."/>
        </authorList>
    </citation>
    <scope>NUCLEOTIDE SEQUENCE [LARGE SCALE GENOMIC DNA]</scope>
    <source>
        <strain evidence="2">NRRL Y-17324</strain>
    </source>
</reference>
<keyword evidence="2" id="KW-1185">Reference proteome</keyword>
<organism evidence="1 2">
    <name type="scientific">Suhomyces tanzawaensis NRRL Y-17324</name>
    <dbReference type="NCBI Taxonomy" id="984487"/>
    <lineage>
        <taxon>Eukaryota</taxon>
        <taxon>Fungi</taxon>
        <taxon>Dikarya</taxon>
        <taxon>Ascomycota</taxon>
        <taxon>Saccharomycotina</taxon>
        <taxon>Pichiomycetes</taxon>
        <taxon>Debaryomycetaceae</taxon>
        <taxon>Suhomyces</taxon>
    </lineage>
</organism>